<sequence>MTELAPRFGAGQLLAENYYPDRVRKCAEQSRSFSLFCSKSGAYFSLLLLCASILALRIKRVEQKEQCALLIYCGTNQLNLLVDLLRAMQLEEHTYIDTCMYVHVRILMYVSYRYAKKFVKKMFTTENIKQTTVNIQRSKRKEPLIRLKEQSKRAKIKNKCALLKRAERKKRSKRNEQAIGSFFLAPLFCALRKFVCAIKECAISYSAT</sequence>
<reference evidence="1 2" key="1">
    <citation type="journal article" date="2019" name="Commun. Biol.">
        <title>The bagworm genome reveals a unique fibroin gene that provides high tensile strength.</title>
        <authorList>
            <person name="Kono N."/>
            <person name="Nakamura H."/>
            <person name="Ohtoshi R."/>
            <person name="Tomita M."/>
            <person name="Numata K."/>
            <person name="Arakawa K."/>
        </authorList>
    </citation>
    <scope>NUCLEOTIDE SEQUENCE [LARGE SCALE GENOMIC DNA]</scope>
</reference>
<dbReference type="EMBL" id="BGZK01005938">
    <property type="protein sequence ID" value="GBP16069.1"/>
    <property type="molecule type" value="Genomic_DNA"/>
</dbReference>
<proteinExistence type="predicted"/>
<evidence type="ECO:0000313" key="1">
    <source>
        <dbReference type="EMBL" id="GBP16069.1"/>
    </source>
</evidence>
<evidence type="ECO:0000313" key="2">
    <source>
        <dbReference type="Proteomes" id="UP000299102"/>
    </source>
</evidence>
<protein>
    <submittedName>
        <fullName evidence="1">Uncharacterized protein</fullName>
    </submittedName>
</protein>
<dbReference type="Proteomes" id="UP000299102">
    <property type="component" value="Unassembled WGS sequence"/>
</dbReference>
<dbReference type="AlphaFoldDB" id="A0A4C1TQ29"/>
<organism evidence="1 2">
    <name type="scientific">Eumeta variegata</name>
    <name type="common">Bagworm moth</name>
    <name type="synonym">Eumeta japonica</name>
    <dbReference type="NCBI Taxonomy" id="151549"/>
    <lineage>
        <taxon>Eukaryota</taxon>
        <taxon>Metazoa</taxon>
        <taxon>Ecdysozoa</taxon>
        <taxon>Arthropoda</taxon>
        <taxon>Hexapoda</taxon>
        <taxon>Insecta</taxon>
        <taxon>Pterygota</taxon>
        <taxon>Neoptera</taxon>
        <taxon>Endopterygota</taxon>
        <taxon>Lepidoptera</taxon>
        <taxon>Glossata</taxon>
        <taxon>Ditrysia</taxon>
        <taxon>Tineoidea</taxon>
        <taxon>Psychidae</taxon>
        <taxon>Oiketicinae</taxon>
        <taxon>Eumeta</taxon>
    </lineage>
</organism>
<name>A0A4C1TQ29_EUMVA</name>
<comment type="caution">
    <text evidence="1">The sequence shown here is derived from an EMBL/GenBank/DDBJ whole genome shotgun (WGS) entry which is preliminary data.</text>
</comment>
<gene>
    <name evidence="1" type="ORF">EVAR_74047_1</name>
</gene>
<keyword evidence="2" id="KW-1185">Reference proteome</keyword>
<accession>A0A4C1TQ29</accession>